<dbReference type="InterPro" id="IPR052035">
    <property type="entry name" value="ZnF_BED_domain_contain"/>
</dbReference>
<keyword evidence="4" id="KW-0862">Zinc</keyword>
<evidence type="ECO:0000256" key="3">
    <source>
        <dbReference type="ARBA" id="ARBA00022771"/>
    </source>
</evidence>
<keyword evidence="9" id="KW-1185">Reference proteome</keyword>
<evidence type="ECO:0000313" key="8">
    <source>
        <dbReference type="EnsemblMetazoa" id="CJA06202c.1"/>
    </source>
</evidence>
<dbReference type="Proteomes" id="UP000005237">
    <property type="component" value="Unassembled WGS sequence"/>
</dbReference>
<evidence type="ECO:0000313" key="9">
    <source>
        <dbReference type="Proteomes" id="UP000005237"/>
    </source>
</evidence>
<proteinExistence type="predicted"/>
<evidence type="ECO:0000256" key="1">
    <source>
        <dbReference type="ARBA" id="ARBA00004123"/>
    </source>
</evidence>
<feature type="region of interest" description="Disordered" evidence="6">
    <location>
        <begin position="229"/>
        <end position="249"/>
    </location>
</feature>
<reference evidence="9" key="1">
    <citation type="submission" date="2010-08" db="EMBL/GenBank/DDBJ databases">
        <authorList>
            <consortium name="Caenorhabditis japonica Sequencing Consortium"/>
            <person name="Wilson R.K."/>
        </authorList>
    </citation>
    <scope>NUCLEOTIDE SEQUENCE [LARGE SCALE GENOMIC DNA]</scope>
    <source>
        <strain evidence="9">DF5081</strain>
    </source>
</reference>
<dbReference type="InterPro" id="IPR012337">
    <property type="entry name" value="RNaseH-like_sf"/>
</dbReference>
<organism evidence="8 9">
    <name type="scientific">Caenorhabditis japonica</name>
    <dbReference type="NCBI Taxonomy" id="281687"/>
    <lineage>
        <taxon>Eukaryota</taxon>
        <taxon>Metazoa</taxon>
        <taxon>Ecdysozoa</taxon>
        <taxon>Nematoda</taxon>
        <taxon>Chromadorea</taxon>
        <taxon>Rhabditida</taxon>
        <taxon>Rhabditina</taxon>
        <taxon>Rhabditomorpha</taxon>
        <taxon>Rhabditoidea</taxon>
        <taxon>Rhabditidae</taxon>
        <taxon>Peloderinae</taxon>
        <taxon>Caenorhabditis</taxon>
    </lineage>
</organism>
<dbReference type="GO" id="GO:0005634">
    <property type="term" value="C:nucleus"/>
    <property type="evidence" value="ECO:0007669"/>
    <property type="project" value="UniProtKB-SubCell"/>
</dbReference>
<evidence type="ECO:0000256" key="2">
    <source>
        <dbReference type="ARBA" id="ARBA00022723"/>
    </source>
</evidence>
<dbReference type="SUPFAM" id="SSF53098">
    <property type="entry name" value="Ribonuclease H-like"/>
    <property type="match status" value="1"/>
</dbReference>
<dbReference type="InterPro" id="IPR008906">
    <property type="entry name" value="HATC_C_dom"/>
</dbReference>
<evidence type="ECO:0000256" key="4">
    <source>
        <dbReference type="ARBA" id="ARBA00022833"/>
    </source>
</evidence>
<dbReference type="GO" id="GO:0008270">
    <property type="term" value="F:zinc ion binding"/>
    <property type="evidence" value="ECO:0007669"/>
    <property type="project" value="UniProtKB-KW"/>
</dbReference>
<dbReference type="PANTHER" id="PTHR46481:SF10">
    <property type="entry name" value="ZINC FINGER BED DOMAIN-CONTAINING PROTEIN 39"/>
    <property type="match status" value="1"/>
</dbReference>
<evidence type="ECO:0000259" key="7">
    <source>
        <dbReference type="Pfam" id="PF05699"/>
    </source>
</evidence>
<reference evidence="8" key="2">
    <citation type="submission" date="2022-06" db="UniProtKB">
        <authorList>
            <consortium name="EnsemblMetazoa"/>
        </authorList>
    </citation>
    <scope>IDENTIFICATION</scope>
    <source>
        <strain evidence="8">DF5081</strain>
    </source>
</reference>
<sequence>MYANYDCFAHKLNLAVKAGIEVFDTLSVILCKLRKICNIINKSGNARREYDEISTSLGIPPLALKKNIEVRWNTVHAVFERALKVRDVIDFLSNEHADWPKLSSTDWNTAKSVVQILQPIVDSTILIQARGMTSSAIIPLCKVLIGELKTSHVFRNFCSSMIYKLEEELAKYEKIEYLQFGTMLDIRFKDNFTNEDWKEKLLEKLYVDSDLDLENTLATSDQLSPKVDNPFSRFMKTKTPDQPRRNKPGSLRDIIALQGNGPNLTCSPVTTAEAERLFSSAKTVLTDNRKLLSAENFTKLMFLQQNVKLMGFGPQNNDNYSKS</sequence>
<feature type="domain" description="HAT C-terminal dimerisation" evidence="7">
    <location>
        <begin position="264"/>
        <end position="306"/>
    </location>
</feature>
<dbReference type="PANTHER" id="PTHR46481">
    <property type="entry name" value="ZINC FINGER BED DOMAIN-CONTAINING PROTEIN 4"/>
    <property type="match status" value="1"/>
</dbReference>
<keyword evidence="5" id="KW-0539">Nucleus</keyword>
<dbReference type="AlphaFoldDB" id="A0A8R1HPC9"/>
<dbReference type="GO" id="GO:0046983">
    <property type="term" value="F:protein dimerization activity"/>
    <property type="evidence" value="ECO:0007669"/>
    <property type="project" value="InterPro"/>
</dbReference>
<evidence type="ECO:0000256" key="5">
    <source>
        <dbReference type="ARBA" id="ARBA00023242"/>
    </source>
</evidence>
<keyword evidence="3" id="KW-0863">Zinc-finger</keyword>
<name>A0A8R1HPC9_CAEJA</name>
<accession>A0A8R1HPC9</accession>
<dbReference type="Pfam" id="PF05699">
    <property type="entry name" value="Dimer_Tnp_hAT"/>
    <property type="match status" value="1"/>
</dbReference>
<comment type="subcellular location">
    <subcellularLocation>
        <location evidence="1">Nucleus</location>
    </subcellularLocation>
</comment>
<evidence type="ECO:0000256" key="6">
    <source>
        <dbReference type="SAM" id="MobiDB-lite"/>
    </source>
</evidence>
<protein>
    <submittedName>
        <fullName evidence="8">Dimer_Tnp_hAT domain-containing protein</fullName>
    </submittedName>
</protein>
<keyword evidence="2" id="KW-0479">Metal-binding</keyword>
<dbReference type="EnsemblMetazoa" id="CJA06202c.1">
    <property type="protein sequence ID" value="CJA06202c.1"/>
    <property type="gene ID" value="WBGene00125406"/>
</dbReference>